<dbReference type="RefSeq" id="XP_007742354.1">
    <property type="nucleotide sequence ID" value="XM_007744164.1"/>
</dbReference>
<dbReference type="GeneID" id="19188281"/>
<keyword evidence="2" id="KW-1185">Reference proteome</keyword>
<organism evidence="1 2">
    <name type="scientific">Cladophialophora psammophila CBS 110553</name>
    <dbReference type="NCBI Taxonomy" id="1182543"/>
    <lineage>
        <taxon>Eukaryota</taxon>
        <taxon>Fungi</taxon>
        <taxon>Dikarya</taxon>
        <taxon>Ascomycota</taxon>
        <taxon>Pezizomycotina</taxon>
        <taxon>Eurotiomycetes</taxon>
        <taxon>Chaetothyriomycetidae</taxon>
        <taxon>Chaetothyriales</taxon>
        <taxon>Herpotrichiellaceae</taxon>
        <taxon>Cladophialophora</taxon>
    </lineage>
</organism>
<gene>
    <name evidence="1" type="ORF">A1O5_03553</name>
</gene>
<dbReference type="Proteomes" id="UP000019471">
    <property type="component" value="Unassembled WGS sequence"/>
</dbReference>
<accession>W9XA31</accession>
<dbReference type="AlphaFoldDB" id="W9XA31"/>
<comment type="caution">
    <text evidence="1">The sequence shown here is derived from an EMBL/GenBank/DDBJ whole genome shotgun (WGS) entry which is preliminary data.</text>
</comment>
<name>W9XA31_9EURO</name>
<evidence type="ECO:0000313" key="1">
    <source>
        <dbReference type="EMBL" id="EXJ73791.1"/>
    </source>
</evidence>
<protein>
    <submittedName>
        <fullName evidence="1">Uncharacterized protein</fullName>
    </submittedName>
</protein>
<dbReference type="OrthoDB" id="448455at2759"/>
<reference evidence="1 2" key="1">
    <citation type="submission" date="2013-03" db="EMBL/GenBank/DDBJ databases">
        <title>The Genome Sequence of Cladophialophora psammophila CBS 110553.</title>
        <authorList>
            <consortium name="The Broad Institute Genomics Platform"/>
            <person name="Cuomo C."/>
            <person name="de Hoog S."/>
            <person name="Gorbushina A."/>
            <person name="Walker B."/>
            <person name="Young S.K."/>
            <person name="Zeng Q."/>
            <person name="Gargeya S."/>
            <person name="Fitzgerald M."/>
            <person name="Haas B."/>
            <person name="Abouelleil A."/>
            <person name="Allen A.W."/>
            <person name="Alvarado L."/>
            <person name="Arachchi H.M."/>
            <person name="Berlin A.M."/>
            <person name="Chapman S.B."/>
            <person name="Gainer-Dewar J."/>
            <person name="Goldberg J."/>
            <person name="Griggs A."/>
            <person name="Gujja S."/>
            <person name="Hansen M."/>
            <person name="Howarth C."/>
            <person name="Imamovic A."/>
            <person name="Ireland A."/>
            <person name="Larimer J."/>
            <person name="McCowan C."/>
            <person name="Murphy C."/>
            <person name="Pearson M."/>
            <person name="Poon T.W."/>
            <person name="Priest M."/>
            <person name="Roberts A."/>
            <person name="Saif S."/>
            <person name="Shea T."/>
            <person name="Sisk P."/>
            <person name="Sykes S."/>
            <person name="Wortman J."/>
            <person name="Nusbaum C."/>
            <person name="Birren B."/>
        </authorList>
    </citation>
    <scope>NUCLEOTIDE SEQUENCE [LARGE SCALE GENOMIC DNA]</scope>
    <source>
        <strain evidence="1 2">CBS 110553</strain>
    </source>
</reference>
<sequence length="179" mass="20949">MSDLESSIITSTLGNVIQTRQTVRHLQQTMDVGLINIRVLMMQVATFNTKLEITAYNRGERRDVDSREDQLMDDFGSRKFRTLEHILRSISTGPEFPVAKRLLKMEQSYVKGTCIWIKQNDEFRKFLKQSTGLLFVKGNKRTGMSMMLFYVLRYLLHEYQPGNEFAEKIDCCVLQLRLR</sequence>
<evidence type="ECO:0000313" key="2">
    <source>
        <dbReference type="Proteomes" id="UP000019471"/>
    </source>
</evidence>
<dbReference type="HOGENOM" id="CLU_1503302_0_0_1"/>
<proteinExistence type="predicted"/>
<dbReference type="EMBL" id="AMGX01000004">
    <property type="protein sequence ID" value="EXJ73791.1"/>
    <property type="molecule type" value="Genomic_DNA"/>
</dbReference>